<comment type="similarity">
    <text evidence="4">Belongs to the TonB-dependent receptor family.</text>
</comment>
<name>A0ABP3DYB4_9GAMM</name>
<gene>
    <name evidence="8" type="ORF">GCM10009126_10490</name>
</gene>
<keyword evidence="3" id="KW-0998">Cell outer membrane</keyword>
<accession>A0ABP3DYB4</accession>
<evidence type="ECO:0000256" key="3">
    <source>
        <dbReference type="ARBA" id="ARBA00023237"/>
    </source>
</evidence>
<evidence type="ECO:0000313" key="9">
    <source>
        <dbReference type="Proteomes" id="UP001500657"/>
    </source>
</evidence>
<reference evidence="9" key="1">
    <citation type="journal article" date="2019" name="Int. J. Syst. Evol. Microbiol.">
        <title>The Global Catalogue of Microorganisms (GCM) 10K type strain sequencing project: providing services to taxonomists for standard genome sequencing and annotation.</title>
        <authorList>
            <consortium name="The Broad Institute Genomics Platform"/>
            <consortium name="The Broad Institute Genome Sequencing Center for Infectious Disease"/>
            <person name="Wu L."/>
            <person name="Ma J."/>
        </authorList>
    </citation>
    <scope>NUCLEOTIDE SEQUENCE [LARGE SCALE GENOMIC DNA]</scope>
    <source>
        <strain evidence="9">JCM 16242</strain>
    </source>
</reference>
<feature type="domain" description="TonB-dependent receptor-like beta-barrel" evidence="6">
    <location>
        <begin position="521"/>
        <end position="1002"/>
    </location>
</feature>
<dbReference type="SUPFAM" id="SSF56935">
    <property type="entry name" value="Porins"/>
    <property type="match status" value="1"/>
</dbReference>
<evidence type="ECO:0000256" key="4">
    <source>
        <dbReference type="RuleBase" id="RU003357"/>
    </source>
</evidence>
<keyword evidence="4" id="KW-0798">TonB box</keyword>
<dbReference type="InterPro" id="IPR037066">
    <property type="entry name" value="Plug_dom_sf"/>
</dbReference>
<feature type="region of interest" description="Disordered" evidence="5">
    <location>
        <begin position="55"/>
        <end position="78"/>
    </location>
</feature>
<dbReference type="PANTHER" id="PTHR40980:SF3">
    <property type="entry name" value="TONB-DEPENDENT RECEPTOR-LIKE BETA-BARREL DOMAIN-CONTAINING PROTEIN"/>
    <property type="match status" value="1"/>
</dbReference>
<dbReference type="Gene3D" id="2.170.130.10">
    <property type="entry name" value="TonB-dependent receptor, plug domain"/>
    <property type="match status" value="1"/>
</dbReference>
<comment type="subcellular location">
    <subcellularLocation>
        <location evidence="1 4">Cell outer membrane</location>
    </subcellularLocation>
</comment>
<dbReference type="InterPro" id="IPR000531">
    <property type="entry name" value="Beta-barrel_TonB"/>
</dbReference>
<evidence type="ECO:0000259" key="6">
    <source>
        <dbReference type="Pfam" id="PF00593"/>
    </source>
</evidence>
<feature type="compositionally biased region" description="Polar residues" evidence="5">
    <location>
        <begin position="55"/>
        <end position="69"/>
    </location>
</feature>
<dbReference type="Gene3D" id="2.40.170.20">
    <property type="entry name" value="TonB-dependent receptor, beta-barrel domain"/>
    <property type="match status" value="1"/>
</dbReference>
<dbReference type="InterPro" id="IPR036942">
    <property type="entry name" value="Beta-barrel_TonB_sf"/>
</dbReference>
<evidence type="ECO:0000256" key="2">
    <source>
        <dbReference type="ARBA" id="ARBA00023136"/>
    </source>
</evidence>
<dbReference type="Pfam" id="PF07715">
    <property type="entry name" value="Plug"/>
    <property type="match status" value="1"/>
</dbReference>
<evidence type="ECO:0000259" key="7">
    <source>
        <dbReference type="Pfam" id="PF07715"/>
    </source>
</evidence>
<dbReference type="InterPro" id="IPR010104">
    <property type="entry name" value="TonB_rcpt_bac"/>
</dbReference>
<proteinExistence type="inferred from homology"/>
<dbReference type="Proteomes" id="UP001500657">
    <property type="component" value="Unassembled WGS sequence"/>
</dbReference>
<keyword evidence="8" id="KW-0675">Receptor</keyword>
<keyword evidence="2 4" id="KW-0472">Membrane</keyword>
<dbReference type="PANTHER" id="PTHR40980">
    <property type="entry name" value="PLUG DOMAIN-CONTAINING PROTEIN"/>
    <property type="match status" value="1"/>
</dbReference>
<dbReference type="InterPro" id="IPR012910">
    <property type="entry name" value="Plug_dom"/>
</dbReference>
<evidence type="ECO:0000256" key="5">
    <source>
        <dbReference type="SAM" id="MobiDB-lite"/>
    </source>
</evidence>
<dbReference type="RefSeq" id="WP_343880937.1">
    <property type="nucleotide sequence ID" value="NZ_BAAAFO010000002.1"/>
</dbReference>
<keyword evidence="9" id="KW-1185">Reference proteome</keyword>
<dbReference type="NCBIfam" id="TIGR01782">
    <property type="entry name" value="TonB-Xanth-Caul"/>
    <property type="match status" value="1"/>
</dbReference>
<comment type="caution">
    <text evidence="8">The sequence shown here is derived from an EMBL/GenBank/DDBJ whole genome shotgun (WGS) entry which is preliminary data.</text>
</comment>
<evidence type="ECO:0000313" key="8">
    <source>
        <dbReference type="EMBL" id="GAA0246833.1"/>
    </source>
</evidence>
<dbReference type="EMBL" id="BAAAFO010000002">
    <property type="protein sequence ID" value="GAA0246833.1"/>
    <property type="molecule type" value="Genomic_DNA"/>
</dbReference>
<evidence type="ECO:0000256" key="1">
    <source>
        <dbReference type="ARBA" id="ARBA00004442"/>
    </source>
</evidence>
<feature type="domain" description="TonB-dependent receptor plug" evidence="7">
    <location>
        <begin position="101"/>
        <end position="212"/>
    </location>
</feature>
<sequence>MKRNSQGLPGKRVHAQMHHRFRETKLAAAIALGVVLAGAPCLTLAQDAAADAATNPSAQVAKTPASTAGQDKAAKPDNVSDLGAVTVTGIRASLMSAQSLKQNADQIIDSVTATDINALPDRSVTETLQRISGVTVDHFLADDDPNHPAAEGSGVLIRGLPYVGSLLNGRDSFSANNGRALGFQDVPAELMAGVDVYKNPSAEIIEGGIGGTVNLRTRMPFDTGKTTAFSFGINEGDMAKKHKPAASFLFSNVWESDTFGKFGALFDVAISELSTRSDGVQVQPYVLRPTKNDGPDTWLQDADGNWRNDLGATVADGAPNGQGYVPGGVNWRRMDMDRRRIGLYGGLQWQPNDRWEIYSQFFRSNYNLHWSEHFVQSNEANFYNLLPADGTDFTYDDRGVFQTGTVTSSAWRGSPALGPFSYNAYYTTNRNAEQFTQTTDWSNGFKFNVTDNVILSGDLQLAKSVSNTLDFTVYNQIYMPPLQLDVSGSVPSVTVTDPAYLADGHNYILWSAMDHLQHDYGLERAGRLDLEVNFDSDVVRTLRVGVRATDTHRYSNNTNSSYNWGALNTHWLTYSSPDDLARADALPSWMQSYETLGNFYRGDAHVPTTLWFPSSELVSNYRKAIPALRSHALEGGIWCPQETTDGSCTPGSPMSDNHMWEKTQALYGSLYFGTPDDRFDGNVGVRLVRTSVRSNGSVTFPSLSSVTGDLGDWPQEVLDVMFSGKTEPMEGHTTYKNALPSLNLRYKFTDDLQWRFAAGRAITRPAINQLNAYLKVGASWAATPGGESELAGWKATSGGNPALRPMLSDQFDTSLEWYFAPTGQLYTTLFHKKLKNYIADEIWLQNIGGQTVPVTGPVNAGDGTVKGFEVGYSQFFDFLPGAWSGLGVQANYTYLKSSRIAGTTSCDPNHNNGGCDAEFIVSNRPLPMQGLSPKSYNFTAMYEHGPWSARLAWSWRDRYLLAEQDSGDTYVPVWSDRFGQLDGSVFFSFNKNVKVGLLLNNLTNTKTRVLMGPSTYADSDARINNPTLAPSGFVDQNLYLRSTFVNDRRAEVVVRATF</sequence>
<organism evidence="8 9">
    <name type="scientific">Rhodanobacter caeni</name>
    <dbReference type="NCBI Taxonomy" id="657654"/>
    <lineage>
        <taxon>Bacteria</taxon>
        <taxon>Pseudomonadati</taxon>
        <taxon>Pseudomonadota</taxon>
        <taxon>Gammaproteobacteria</taxon>
        <taxon>Lysobacterales</taxon>
        <taxon>Rhodanobacteraceae</taxon>
        <taxon>Rhodanobacter</taxon>
    </lineage>
</organism>
<protein>
    <submittedName>
        <fullName evidence="8">TonB-dependent receptor</fullName>
    </submittedName>
</protein>
<dbReference type="Pfam" id="PF00593">
    <property type="entry name" value="TonB_dep_Rec_b-barrel"/>
    <property type="match status" value="1"/>
</dbReference>